<proteinExistence type="predicted"/>
<reference evidence="1" key="1">
    <citation type="submission" date="2018-04" db="EMBL/GenBank/DDBJ databases">
        <title>Whole genome sequencing of Hypsizygus marmoreus.</title>
        <authorList>
            <person name="Choi I.-G."/>
            <person name="Min B."/>
            <person name="Kim J.-G."/>
            <person name="Kim S."/>
            <person name="Oh Y.-L."/>
            <person name="Kong W.-S."/>
            <person name="Park H."/>
            <person name="Jeong J."/>
            <person name="Song E.-S."/>
        </authorList>
    </citation>
    <scope>NUCLEOTIDE SEQUENCE [LARGE SCALE GENOMIC DNA]</scope>
    <source>
        <strain evidence="1">51987-8</strain>
    </source>
</reference>
<organism evidence="1 2">
    <name type="scientific">Hypsizygus marmoreus</name>
    <name type="common">White beech mushroom</name>
    <name type="synonym">Agaricus marmoreus</name>
    <dbReference type="NCBI Taxonomy" id="39966"/>
    <lineage>
        <taxon>Eukaryota</taxon>
        <taxon>Fungi</taxon>
        <taxon>Dikarya</taxon>
        <taxon>Basidiomycota</taxon>
        <taxon>Agaricomycotina</taxon>
        <taxon>Agaricomycetes</taxon>
        <taxon>Agaricomycetidae</taxon>
        <taxon>Agaricales</taxon>
        <taxon>Tricholomatineae</taxon>
        <taxon>Lyophyllaceae</taxon>
        <taxon>Hypsizygus</taxon>
    </lineage>
</organism>
<protein>
    <submittedName>
        <fullName evidence="1">Uncharacterized protein</fullName>
    </submittedName>
</protein>
<keyword evidence="2" id="KW-1185">Reference proteome</keyword>
<evidence type="ECO:0000313" key="1">
    <source>
        <dbReference type="EMBL" id="RDB30302.1"/>
    </source>
</evidence>
<sequence>MFLLQMRTPTPEPIAPLSPHLHHKSFSLSSVHGPHLHSLRRTSLSNPFVSIALTPRSQLLAPLPPLHMANGTPYTILDQLIIFISSHSFHGHSSSTPRSTDLRRRQRLDAYRSPPAGKTSLPPDISHTTAFVNPGLGQFMRRSTTAVLEFYEEKGSYLDMRCPGTEVQFLQPRQLPPCFSVSSSRSPAPTSLRASSVALAFTMVYDPNAEKAEISKVLLPALAFDVRGFDRLALGCDCDESHGVYLFYFVRF</sequence>
<dbReference type="AlphaFoldDB" id="A0A369K9P5"/>
<dbReference type="InParanoid" id="A0A369K9P5"/>
<evidence type="ECO:0000313" key="2">
    <source>
        <dbReference type="Proteomes" id="UP000076154"/>
    </source>
</evidence>
<comment type="caution">
    <text evidence="1">The sequence shown here is derived from an EMBL/GenBank/DDBJ whole genome shotgun (WGS) entry which is preliminary data.</text>
</comment>
<dbReference type="Proteomes" id="UP000076154">
    <property type="component" value="Unassembled WGS sequence"/>
</dbReference>
<name>A0A369K9P5_HYPMA</name>
<gene>
    <name evidence="1" type="ORF">Hypma_007139</name>
</gene>
<accession>A0A369K9P5</accession>
<dbReference type="EMBL" id="LUEZ02000005">
    <property type="protein sequence ID" value="RDB30302.1"/>
    <property type="molecule type" value="Genomic_DNA"/>
</dbReference>